<evidence type="ECO:0000313" key="2">
    <source>
        <dbReference type="EMBL" id="KUJ16655.1"/>
    </source>
</evidence>
<dbReference type="RefSeq" id="XP_018071010.1">
    <property type="nucleotide sequence ID" value="XM_018209374.1"/>
</dbReference>
<dbReference type="KEGG" id="psco:LY89DRAFT_586560"/>
<dbReference type="GeneID" id="28819100"/>
<name>A0A194X907_MOLSC</name>
<evidence type="ECO:0000313" key="3">
    <source>
        <dbReference type="Proteomes" id="UP000070700"/>
    </source>
</evidence>
<dbReference type="PANTHER" id="PTHR46411">
    <property type="entry name" value="FAMILY ATPASE, PUTATIVE-RELATED"/>
    <property type="match status" value="1"/>
</dbReference>
<proteinExistence type="predicted"/>
<evidence type="ECO:0000259" key="1">
    <source>
        <dbReference type="SMART" id="SM00382"/>
    </source>
</evidence>
<dbReference type="GO" id="GO:0005524">
    <property type="term" value="F:ATP binding"/>
    <property type="evidence" value="ECO:0007669"/>
    <property type="project" value="InterPro"/>
</dbReference>
<dbReference type="STRING" id="149040.A0A194X907"/>
<keyword evidence="3" id="KW-1185">Reference proteome</keyword>
<feature type="domain" description="AAA+ ATPase" evidence="1">
    <location>
        <begin position="73"/>
        <end position="195"/>
    </location>
</feature>
<dbReference type="InterPro" id="IPR027417">
    <property type="entry name" value="P-loop_NTPase"/>
</dbReference>
<dbReference type="CDD" id="cd19481">
    <property type="entry name" value="RecA-like_protease"/>
    <property type="match status" value="1"/>
</dbReference>
<dbReference type="GO" id="GO:0016887">
    <property type="term" value="F:ATP hydrolysis activity"/>
    <property type="evidence" value="ECO:0007669"/>
    <property type="project" value="InterPro"/>
</dbReference>
<dbReference type="PANTHER" id="PTHR46411:SF4">
    <property type="entry name" value="AAA+ ATPASE DOMAIN-CONTAINING PROTEIN"/>
    <property type="match status" value="1"/>
</dbReference>
<sequence>MICPASITVFSLDDQDWYSVDVAGLEDKQWRPKTTDRLVLDPATKSILIHLATTNSLQFQANKSRDVIEGKGKGVVLLFHGPPGVGKTLTAEVLSEFTKRPLLKINLGKIASHKKWEPALERIFTNAEDWKAILLIDEAEIVLEKRTFERMTQNSWISVFLRKLEYYKGILILTTNLIDCIDEAFESRISYPVRFRELSRDDRLQIWSDFVKDMKMLPAYKETLMKEVYRWSEAEINGRQIRNVVLMAEHLAASDNTRLTPRHIDDLLNVILEFCDYNQGNSSRVKKIQSMGLSYPQR</sequence>
<dbReference type="AlphaFoldDB" id="A0A194X907"/>
<dbReference type="InParanoid" id="A0A194X907"/>
<dbReference type="InterPro" id="IPR003593">
    <property type="entry name" value="AAA+_ATPase"/>
</dbReference>
<organism evidence="2 3">
    <name type="scientific">Mollisia scopiformis</name>
    <name type="common">Conifer needle endophyte fungus</name>
    <name type="synonym">Phialocephala scopiformis</name>
    <dbReference type="NCBI Taxonomy" id="149040"/>
    <lineage>
        <taxon>Eukaryota</taxon>
        <taxon>Fungi</taxon>
        <taxon>Dikarya</taxon>
        <taxon>Ascomycota</taxon>
        <taxon>Pezizomycotina</taxon>
        <taxon>Leotiomycetes</taxon>
        <taxon>Helotiales</taxon>
        <taxon>Mollisiaceae</taxon>
        <taxon>Mollisia</taxon>
    </lineage>
</organism>
<dbReference type="Pfam" id="PF00004">
    <property type="entry name" value="AAA"/>
    <property type="match status" value="1"/>
</dbReference>
<protein>
    <submittedName>
        <fullName evidence="2">p-loop containing nucleoside triphosphate hydrolase protein</fullName>
    </submittedName>
</protein>
<dbReference type="OrthoDB" id="10042665at2759"/>
<dbReference type="InterPro" id="IPR003959">
    <property type="entry name" value="ATPase_AAA_core"/>
</dbReference>
<dbReference type="Proteomes" id="UP000070700">
    <property type="component" value="Unassembled WGS sequence"/>
</dbReference>
<accession>A0A194X907</accession>
<reference evidence="2 3" key="1">
    <citation type="submission" date="2015-10" db="EMBL/GenBank/DDBJ databases">
        <title>Full genome of DAOMC 229536 Phialocephala scopiformis, a fungal endophyte of spruce producing the potent anti-insectan compound rugulosin.</title>
        <authorList>
            <consortium name="DOE Joint Genome Institute"/>
            <person name="Walker A.K."/>
            <person name="Frasz S.L."/>
            <person name="Seifert K.A."/>
            <person name="Miller J.D."/>
            <person name="Mondo S.J."/>
            <person name="Labutti K."/>
            <person name="Lipzen A."/>
            <person name="Dockter R."/>
            <person name="Kennedy M."/>
            <person name="Grigoriev I.V."/>
            <person name="Spatafora J.W."/>
        </authorList>
    </citation>
    <scope>NUCLEOTIDE SEQUENCE [LARGE SCALE GENOMIC DNA]</scope>
    <source>
        <strain evidence="2 3">CBS 120377</strain>
    </source>
</reference>
<keyword evidence="2" id="KW-0378">Hydrolase</keyword>
<dbReference type="Gene3D" id="3.40.50.300">
    <property type="entry name" value="P-loop containing nucleotide triphosphate hydrolases"/>
    <property type="match status" value="1"/>
</dbReference>
<dbReference type="SUPFAM" id="SSF52540">
    <property type="entry name" value="P-loop containing nucleoside triphosphate hydrolases"/>
    <property type="match status" value="1"/>
</dbReference>
<dbReference type="SMART" id="SM00382">
    <property type="entry name" value="AAA"/>
    <property type="match status" value="1"/>
</dbReference>
<dbReference type="EMBL" id="KQ947416">
    <property type="protein sequence ID" value="KUJ16655.1"/>
    <property type="molecule type" value="Genomic_DNA"/>
</dbReference>
<gene>
    <name evidence="2" type="ORF">LY89DRAFT_586560</name>
</gene>